<dbReference type="InterPro" id="IPR011805">
    <property type="entry name" value="RNase_R"/>
</dbReference>
<dbReference type="InterPro" id="IPR050180">
    <property type="entry name" value="RNR_Ribonuclease"/>
</dbReference>
<keyword evidence="5 8" id="KW-0378">Hydrolase</keyword>
<dbReference type="PANTHER" id="PTHR23355">
    <property type="entry name" value="RIBONUCLEASE"/>
    <property type="match status" value="1"/>
</dbReference>
<dbReference type="SMART" id="SM00357">
    <property type="entry name" value="CSP"/>
    <property type="match status" value="2"/>
</dbReference>
<sequence>MKTQTTQGHNLKFNDPHSQREAEKYENPIPSREVILQLLEENGQPLDFVAITEALHLHDERDIDALKKRLRAMERDGQLLYNRRRQYVPIERTDLIAGRVIGHPDGFGFLKPDDGTPDLFLHAKQMHGLMHGDRALCSVRGLDPKGRREGAVVEVLERGTTQVVGRYFIEGNIGFVTPDNSRISQDILIPANAAGNAQPGQIVVAAIVEQPSKRAQPTGKIVEVLGDHMAPGMEIDVAIRSHQLPHEWSAEIHEEADRFGYEVPEADKVDKNREDLRDTPFVTIDGEDAKDFDDAVYCERDGNGWRLLVAIADVSHYVKANSAIGREATERGTSVYFPGKVIPMLPEILSNGLCSLNPHVDRLCMICDIQIGARGKLISYQFVEGIMHSAARLTYTDMAKIVVDRDMAARRQHPQELCEHLDDLYSLYHVLRKARDRRGAIDFETSETRIVFDAERKIEAIVPTVRNDAHKLIEECMILANVCAATYLSKYKIPALHRAHKRPSPEKLADVRQFLAGLALTLDGGDEPTPADYTKLLNNLGDRPDKHLIQTVLLRSMSQAVYSPDSDGHFGLAQTHYAHFTSPIRRYPDLLVHRAIRHLVRGGKVSEYQYSHKDMVALGEHCSMTERRADDATRDVTAWLKCEYMQAHVGETFSGVIAGVTGFGLFVELKDIYVEGLIHITALTSDYYHFDAARHQLTGENSGRIYRLGDTLNVTVARVDLDERKIDFVLAKTDSDDADSSKKPRGKKPASKSRKPASKPRAKKPKAEPDSTGSQTATKKPRKKKPQA</sequence>
<dbReference type="Pfam" id="PF00773">
    <property type="entry name" value="RNB"/>
    <property type="match status" value="1"/>
</dbReference>
<evidence type="ECO:0000313" key="13">
    <source>
        <dbReference type="Proteomes" id="UP000672039"/>
    </source>
</evidence>
<dbReference type="InterPro" id="IPR040476">
    <property type="entry name" value="CSD2"/>
</dbReference>
<comment type="catalytic activity">
    <reaction evidence="1 8">
        <text>Exonucleolytic cleavage in the 3'- to 5'-direction to yield nucleoside 5'-phosphates.</text>
        <dbReference type="EC" id="3.1.13.1"/>
    </reaction>
</comment>
<dbReference type="InterPro" id="IPR022966">
    <property type="entry name" value="RNase_II/R_CS"/>
</dbReference>
<feature type="compositionally biased region" description="Basic and acidic residues" evidence="10">
    <location>
        <begin position="733"/>
        <end position="742"/>
    </location>
</feature>
<feature type="compositionally biased region" description="Basic and acidic residues" evidence="10">
    <location>
        <begin position="12"/>
        <end position="26"/>
    </location>
</feature>
<keyword evidence="9" id="KW-0175">Coiled coil</keyword>
<keyword evidence="13" id="KW-1185">Reference proteome</keyword>
<feature type="compositionally biased region" description="Basic residues" evidence="10">
    <location>
        <begin position="743"/>
        <end position="764"/>
    </location>
</feature>
<dbReference type="InterPro" id="IPR011129">
    <property type="entry name" value="CSD"/>
</dbReference>
<dbReference type="Pfam" id="PF00575">
    <property type="entry name" value="S1"/>
    <property type="match status" value="1"/>
</dbReference>
<dbReference type="InterPro" id="IPR013223">
    <property type="entry name" value="RNase_B_OB_dom"/>
</dbReference>
<comment type="similarity">
    <text evidence="8">Belongs to the RNR ribonuclease family. RNase R subfamily.</text>
</comment>
<reference evidence="12 13" key="1">
    <citation type="submission" date="2021-04" db="EMBL/GenBank/DDBJ databases">
        <title>Genomics, taxonomy and metabolism of representatives of sulfur bacteria of the genus Thiothrix: Thiothrix fructosivorans QT, Thiothrix unzii A1T and three new species, Thiothrix subterranea sp. nov., Thiothrix litoralis sp. nov. and 'Candidatus Thiothrix anitrata' sp. nov.</title>
        <authorList>
            <person name="Ravin N.V."/>
            <person name="Smolyakov D."/>
            <person name="Rudenko T.S."/>
            <person name="Mardanov A.V."/>
            <person name="Beletsky A.V."/>
            <person name="Markov N.D."/>
            <person name="Fomenkov A.I."/>
            <person name="Roberts R.J."/>
            <person name="Karnachuk O.V."/>
            <person name="Novikov A."/>
            <person name="Grabovich M.Y."/>
        </authorList>
    </citation>
    <scope>NUCLEOTIDE SEQUENCE [LARGE SCALE GENOMIC DNA]</scope>
    <source>
        <strain evidence="12 13">AS</strain>
    </source>
</reference>
<organism evidence="12 13">
    <name type="scientific">Thiothrix litoralis</name>
    <dbReference type="NCBI Taxonomy" id="2891210"/>
    <lineage>
        <taxon>Bacteria</taxon>
        <taxon>Pseudomonadati</taxon>
        <taxon>Pseudomonadota</taxon>
        <taxon>Gammaproteobacteria</taxon>
        <taxon>Thiotrichales</taxon>
        <taxon>Thiotrichaceae</taxon>
        <taxon>Thiothrix</taxon>
    </lineage>
</organism>
<keyword evidence="3 8" id="KW-0963">Cytoplasm</keyword>
<comment type="subcellular location">
    <subcellularLocation>
        <location evidence="2 8">Cytoplasm</location>
    </subcellularLocation>
</comment>
<name>A0ABX7WZY5_9GAMM</name>
<evidence type="ECO:0000256" key="10">
    <source>
        <dbReference type="SAM" id="MobiDB-lite"/>
    </source>
</evidence>
<dbReference type="PROSITE" id="PS50126">
    <property type="entry name" value="S1"/>
    <property type="match status" value="1"/>
</dbReference>
<dbReference type="NCBIfam" id="NF008648">
    <property type="entry name" value="PRK11642.1"/>
    <property type="match status" value="1"/>
</dbReference>
<dbReference type="SMART" id="SM00955">
    <property type="entry name" value="RNB"/>
    <property type="match status" value="1"/>
</dbReference>
<accession>A0ABX7WZY5</accession>
<dbReference type="CDD" id="cd04471">
    <property type="entry name" value="S1_RNase_R"/>
    <property type="match status" value="1"/>
</dbReference>
<evidence type="ECO:0000256" key="2">
    <source>
        <dbReference type="ARBA" id="ARBA00004496"/>
    </source>
</evidence>
<evidence type="ECO:0000256" key="3">
    <source>
        <dbReference type="ARBA" id="ARBA00022490"/>
    </source>
</evidence>
<feature type="coiled-coil region" evidence="9">
    <location>
        <begin position="56"/>
        <end position="83"/>
    </location>
</feature>
<evidence type="ECO:0000256" key="5">
    <source>
        <dbReference type="ARBA" id="ARBA00022801"/>
    </source>
</evidence>
<dbReference type="InterPro" id="IPR003029">
    <property type="entry name" value="S1_domain"/>
</dbReference>
<feature type="region of interest" description="Disordered" evidence="10">
    <location>
        <begin position="1"/>
        <end position="26"/>
    </location>
</feature>
<dbReference type="Proteomes" id="UP000672039">
    <property type="component" value="Chromosome"/>
</dbReference>
<keyword evidence="7 8" id="KW-0694">RNA-binding</keyword>
<dbReference type="EC" id="3.1.13.1" evidence="8"/>
<dbReference type="SUPFAM" id="SSF50249">
    <property type="entry name" value="Nucleic acid-binding proteins"/>
    <property type="match status" value="4"/>
</dbReference>
<dbReference type="HAMAP" id="MF_01895">
    <property type="entry name" value="RNase_R"/>
    <property type="match status" value="1"/>
</dbReference>
<dbReference type="PANTHER" id="PTHR23355:SF9">
    <property type="entry name" value="DIS3-LIKE EXONUCLEASE 2"/>
    <property type="match status" value="1"/>
</dbReference>
<evidence type="ECO:0000259" key="11">
    <source>
        <dbReference type="PROSITE" id="PS50126"/>
    </source>
</evidence>
<evidence type="ECO:0000256" key="7">
    <source>
        <dbReference type="ARBA" id="ARBA00022884"/>
    </source>
</evidence>
<feature type="compositionally biased region" description="Basic residues" evidence="10">
    <location>
        <begin position="779"/>
        <end position="788"/>
    </location>
</feature>
<evidence type="ECO:0000256" key="4">
    <source>
        <dbReference type="ARBA" id="ARBA00022722"/>
    </source>
</evidence>
<evidence type="ECO:0000256" key="8">
    <source>
        <dbReference type="HAMAP-Rule" id="MF_01895"/>
    </source>
</evidence>
<dbReference type="InterPro" id="IPR013668">
    <property type="entry name" value="RNase_R_HTH_12"/>
</dbReference>
<dbReference type="EMBL" id="CP072801">
    <property type="protein sequence ID" value="QTR47903.1"/>
    <property type="molecule type" value="Genomic_DNA"/>
</dbReference>
<gene>
    <name evidence="8 12" type="primary">rnr</name>
    <name evidence="12" type="ORF">J9253_08315</name>
</gene>
<keyword evidence="6 8" id="KW-0269">Exonuclease</keyword>
<dbReference type="GO" id="GO:0008859">
    <property type="term" value="F:exoribonuclease II activity"/>
    <property type="evidence" value="ECO:0007669"/>
    <property type="project" value="UniProtKB-EC"/>
</dbReference>
<dbReference type="NCBIfam" id="TIGR02063">
    <property type="entry name" value="RNase_R"/>
    <property type="match status" value="1"/>
</dbReference>
<proteinExistence type="inferred from homology"/>
<dbReference type="InterPro" id="IPR012340">
    <property type="entry name" value="NA-bd_OB-fold"/>
</dbReference>
<dbReference type="Gene3D" id="2.40.50.140">
    <property type="entry name" value="Nucleic acid-binding proteins"/>
    <property type="match status" value="2"/>
</dbReference>
<comment type="function">
    <text evidence="8">3'-5' exoribonuclease that releases 5'-nucleoside monophosphates and is involved in maturation of structured RNAs.</text>
</comment>
<evidence type="ECO:0000256" key="1">
    <source>
        <dbReference type="ARBA" id="ARBA00001849"/>
    </source>
</evidence>
<dbReference type="SMART" id="SM00316">
    <property type="entry name" value="S1"/>
    <property type="match status" value="1"/>
</dbReference>
<dbReference type="RefSeq" id="WP_210224137.1">
    <property type="nucleotide sequence ID" value="NZ_CP072801.1"/>
</dbReference>
<dbReference type="PROSITE" id="PS01175">
    <property type="entry name" value="RIBONUCLEASE_II"/>
    <property type="match status" value="1"/>
</dbReference>
<evidence type="ECO:0000313" key="12">
    <source>
        <dbReference type="EMBL" id="QTR47903.1"/>
    </source>
</evidence>
<dbReference type="InterPro" id="IPR004476">
    <property type="entry name" value="RNase_II/RNase_R"/>
</dbReference>
<dbReference type="Pfam" id="PF08461">
    <property type="entry name" value="WHD_RNase_R"/>
    <property type="match status" value="1"/>
</dbReference>
<dbReference type="InterPro" id="IPR001900">
    <property type="entry name" value="RNase_II/R"/>
</dbReference>
<dbReference type="NCBIfam" id="TIGR00358">
    <property type="entry name" value="3_prime_RNase"/>
    <property type="match status" value="1"/>
</dbReference>
<evidence type="ECO:0000256" key="9">
    <source>
        <dbReference type="SAM" id="Coils"/>
    </source>
</evidence>
<feature type="domain" description="S1 motif" evidence="11">
    <location>
        <begin position="650"/>
        <end position="731"/>
    </location>
</feature>
<dbReference type="Pfam" id="PF08206">
    <property type="entry name" value="OB_RNB"/>
    <property type="match status" value="1"/>
</dbReference>
<feature type="region of interest" description="Disordered" evidence="10">
    <location>
        <begin position="733"/>
        <end position="788"/>
    </location>
</feature>
<dbReference type="Pfam" id="PF17876">
    <property type="entry name" value="CSD2"/>
    <property type="match status" value="1"/>
</dbReference>
<protein>
    <recommendedName>
        <fullName evidence="8">Ribonuclease R</fullName>
        <shortName evidence="8">RNase R</shortName>
        <ecNumber evidence="8">3.1.13.1</ecNumber>
    </recommendedName>
</protein>
<evidence type="ECO:0000256" key="6">
    <source>
        <dbReference type="ARBA" id="ARBA00022839"/>
    </source>
</evidence>
<keyword evidence="4 8" id="KW-0540">Nuclease</keyword>